<dbReference type="Proteomes" id="UP000001946">
    <property type="component" value="Chromosome"/>
</dbReference>
<dbReference type="Pfam" id="PF05050">
    <property type="entry name" value="Methyltransf_21"/>
    <property type="match status" value="1"/>
</dbReference>
<name>Q24T40_DESHY</name>
<dbReference type="KEGG" id="dsy:DSY3013"/>
<dbReference type="Gene3D" id="3.40.50.150">
    <property type="entry name" value="Vaccinia Virus protein VP39"/>
    <property type="match status" value="1"/>
</dbReference>
<accession>Q24T40</accession>
<dbReference type="InterPro" id="IPR052514">
    <property type="entry name" value="SAM-dependent_MTase"/>
</dbReference>
<reference evidence="2 3" key="1">
    <citation type="journal article" date="2006" name="J. Bacteriol.">
        <title>Complete genome sequence of the dehalorespiring bacterium Desulfitobacterium hafniense Y51 and comparison with Dehalococcoides ethenogenes 195.</title>
        <authorList>
            <person name="Nonaka H."/>
            <person name="Keresztes G."/>
            <person name="Shinoda Y."/>
            <person name="Ikenaga Y."/>
            <person name="Abe M."/>
            <person name="Naito K."/>
            <person name="Inatomi K."/>
            <person name="Furukawa K."/>
            <person name="Inui M."/>
            <person name="Yukawa H."/>
        </authorList>
    </citation>
    <scope>NUCLEOTIDE SEQUENCE [LARGE SCALE GENOMIC DNA]</scope>
    <source>
        <strain evidence="2 3">Y51</strain>
    </source>
</reference>
<sequence length="380" mass="42798">MLSKEQIEMARSFFHDSASRAVFEKRVEYAAKGNFLALLDMVGQAMSNNGDSSFGANLKLLALAKQVHTTQDIATIILWGSGAGSQTPIQLLHEYGLTTSGKVDIMFCDNNAKLWGTLRQHHNPHMRLPIISPMQAQAFAKKRSCRVIITVNSLHSQKSIVSQLTSYGFSDEQIICSPEFYEYFLGRMYFDPDIMIPHQHEMFVDVGAYDMGNTLDFIQWCNKDYAKVIALEADAVSFENCRKVVDTYHLENVDIYQKALYKCDCNISFESAPDGEFGGSRIHADGVVSVPAVALDSFLKIHPVDDVTLIKMDIEGAEEDALSGAQETIRKYKPRLAISVYHKPWDVVDIPLQISGIRPDYRFYLRHHTCGIYDTVLYAI</sequence>
<dbReference type="eggNOG" id="COG2242">
    <property type="taxonomic scope" value="Bacteria"/>
</dbReference>
<dbReference type="InterPro" id="IPR006342">
    <property type="entry name" value="FkbM_mtfrase"/>
</dbReference>
<dbReference type="RefSeq" id="WP_011460782.1">
    <property type="nucleotide sequence ID" value="NC_007907.1"/>
</dbReference>
<organism evidence="2 3">
    <name type="scientific">Desulfitobacterium hafniense (strain Y51)</name>
    <dbReference type="NCBI Taxonomy" id="138119"/>
    <lineage>
        <taxon>Bacteria</taxon>
        <taxon>Bacillati</taxon>
        <taxon>Bacillota</taxon>
        <taxon>Clostridia</taxon>
        <taxon>Eubacteriales</taxon>
        <taxon>Desulfitobacteriaceae</taxon>
        <taxon>Desulfitobacterium</taxon>
    </lineage>
</organism>
<dbReference type="PANTHER" id="PTHR34203">
    <property type="entry name" value="METHYLTRANSFERASE, FKBM FAMILY PROTEIN"/>
    <property type="match status" value="1"/>
</dbReference>
<feature type="domain" description="Methyltransferase FkbM" evidence="1">
    <location>
        <begin position="205"/>
        <end position="344"/>
    </location>
</feature>
<dbReference type="InterPro" id="IPR029063">
    <property type="entry name" value="SAM-dependent_MTases_sf"/>
</dbReference>
<dbReference type="STRING" id="138119.DSY3013"/>
<dbReference type="AlphaFoldDB" id="Q24T40"/>
<dbReference type="NCBIfam" id="TIGR01444">
    <property type="entry name" value="fkbM_fam"/>
    <property type="match status" value="1"/>
</dbReference>
<dbReference type="EMBL" id="AP008230">
    <property type="protein sequence ID" value="BAE84802.1"/>
    <property type="molecule type" value="Genomic_DNA"/>
</dbReference>
<protein>
    <recommendedName>
        <fullName evidence="1">Methyltransferase FkbM domain-containing protein</fullName>
    </recommendedName>
</protein>
<dbReference type="PANTHER" id="PTHR34203:SF15">
    <property type="entry name" value="SLL1173 PROTEIN"/>
    <property type="match status" value="1"/>
</dbReference>
<keyword evidence="3" id="KW-1185">Reference proteome</keyword>
<proteinExistence type="predicted"/>
<dbReference type="HOGENOM" id="CLU_048284_0_1_9"/>
<gene>
    <name evidence="2" type="ordered locus">DSY3013</name>
</gene>
<dbReference type="SUPFAM" id="SSF53335">
    <property type="entry name" value="S-adenosyl-L-methionine-dependent methyltransferases"/>
    <property type="match status" value="1"/>
</dbReference>
<evidence type="ECO:0000313" key="3">
    <source>
        <dbReference type="Proteomes" id="UP000001946"/>
    </source>
</evidence>
<evidence type="ECO:0000259" key="1">
    <source>
        <dbReference type="Pfam" id="PF05050"/>
    </source>
</evidence>
<evidence type="ECO:0000313" key="2">
    <source>
        <dbReference type="EMBL" id="BAE84802.1"/>
    </source>
</evidence>